<keyword evidence="3" id="KW-1185">Reference proteome</keyword>
<feature type="region of interest" description="Disordered" evidence="1">
    <location>
        <begin position="1"/>
        <end position="85"/>
    </location>
</feature>
<evidence type="ECO:0000256" key="1">
    <source>
        <dbReference type="SAM" id="MobiDB-lite"/>
    </source>
</evidence>
<sequence length="85" mass="8643">MNSTVPPQQPCAGNTGALISCPRPRGGGQGVGSSFPKGLRQRNPRPRGGGQGVGSSFPKGLRQRNPRPRGGGQGVGSISGQNRPI</sequence>
<dbReference type="AlphaFoldDB" id="A0A6S6XSM6"/>
<accession>A0A6S6XSM6</accession>
<evidence type="ECO:0000313" key="3">
    <source>
        <dbReference type="Proteomes" id="UP000515733"/>
    </source>
</evidence>
<dbReference type="Proteomes" id="UP000515733">
    <property type="component" value="Chromosome"/>
</dbReference>
<name>A0A6S6XSM6_9PROT</name>
<evidence type="ECO:0000313" key="2">
    <source>
        <dbReference type="EMBL" id="CAB1367735.1"/>
    </source>
</evidence>
<dbReference type="KEGG" id="doe:DENOEST_0570"/>
<gene>
    <name evidence="2" type="ORF">DENOEST_0570</name>
</gene>
<proteinExistence type="predicted"/>
<protein>
    <submittedName>
        <fullName evidence="2">Uncharacterized protein</fullName>
    </submittedName>
</protein>
<dbReference type="EMBL" id="LR778301">
    <property type="protein sequence ID" value="CAB1367735.1"/>
    <property type="molecule type" value="Genomic_DNA"/>
</dbReference>
<reference evidence="2 3" key="1">
    <citation type="submission" date="2020-03" db="EMBL/GenBank/DDBJ databases">
        <authorList>
            <consortium name="Genoscope - CEA"/>
            <person name="William W."/>
        </authorList>
    </citation>
    <scope>NUCLEOTIDE SEQUENCE [LARGE SCALE GENOMIC DNA]</scope>
    <source>
        <strain evidence="3">DSM 16959</strain>
    </source>
</reference>
<organism evidence="2 3">
    <name type="scientific">Denitratisoma oestradiolicum</name>
    <dbReference type="NCBI Taxonomy" id="311182"/>
    <lineage>
        <taxon>Bacteria</taxon>
        <taxon>Pseudomonadati</taxon>
        <taxon>Pseudomonadota</taxon>
        <taxon>Betaproteobacteria</taxon>
        <taxon>Nitrosomonadales</taxon>
        <taxon>Sterolibacteriaceae</taxon>
        <taxon>Denitratisoma</taxon>
    </lineage>
</organism>